<dbReference type="InterPro" id="IPR022225">
    <property type="entry name" value="Phage_tail_fibre_N"/>
</dbReference>
<dbReference type="AlphaFoldDB" id="A0AAE9YNN7"/>
<reference evidence="2 3" key="1">
    <citation type="journal article" date="2015" name="Genome Announc.">
        <title>Draft Genome Sequences of Marine Isolates of Thalassomonas viridans and Thalassomonas actiniarum.</title>
        <authorList>
            <person name="Olonade I."/>
            <person name="van Zyl L.J."/>
            <person name="Trindade M."/>
        </authorList>
    </citation>
    <scope>NUCLEOTIDE SEQUENCE [LARGE SCALE GENOMIC DNA]</scope>
    <source>
        <strain evidence="2 3">A5K-106</strain>
    </source>
</reference>
<gene>
    <name evidence="2" type="ORF">SG35_024405</name>
</gene>
<sequence length="175" mass="19331">MAGLKLQFTEAGLAKLLSEQDKGLKGEITHMAFGDGAYAPGKNQTALLSEKERIEVMDYQGDGKNLRMAGKFEGELEYAIREIGIFLSDGTLLGVYSQAGKTLGYRTPVVKIMQWFTLNIEALPTDSVTVVVGSENLNLVIDEEFAQMAEVQINTLHRQMQQEFRLLALEQQAAS</sequence>
<organism evidence="2 3">
    <name type="scientific">Thalassomonas actiniarum</name>
    <dbReference type="NCBI Taxonomy" id="485447"/>
    <lineage>
        <taxon>Bacteria</taxon>
        <taxon>Pseudomonadati</taxon>
        <taxon>Pseudomonadota</taxon>
        <taxon>Gammaproteobacteria</taxon>
        <taxon>Alteromonadales</taxon>
        <taxon>Colwelliaceae</taxon>
        <taxon>Thalassomonas</taxon>
    </lineage>
</organism>
<reference evidence="2 3" key="2">
    <citation type="journal article" date="2022" name="Mar. Drugs">
        <title>Bioassay-Guided Fractionation Leads to the Detection of Cholic Acid Generated by the Rare Thalassomonas sp.</title>
        <authorList>
            <person name="Pheiffer F."/>
            <person name="Schneider Y.K."/>
            <person name="Hansen E.H."/>
            <person name="Andersen J.H."/>
            <person name="Isaksson J."/>
            <person name="Busche T."/>
            <person name="R C."/>
            <person name="Kalinowski J."/>
            <person name="Zyl L.V."/>
            <person name="Trindade M."/>
        </authorList>
    </citation>
    <scope>NUCLEOTIDE SEQUENCE [LARGE SCALE GENOMIC DNA]</scope>
    <source>
        <strain evidence="2 3">A5K-106</strain>
    </source>
</reference>
<evidence type="ECO:0000313" key="2">
    <source>
        <dbReference type="EMBL" id="WDD98375.1"/>
    </source>
</evidence>
<accession>A0AAE9YNN7</accession>
<name>A0AAE9YNN7_9GAMM</name>
<dbReference type="KEGG" id="tact:SG35_024405"/>
<keyword evidence="3" id="KW-1185">Reference proteome</keyword>
<proteinExistence type="predicted"/>
<dbReference type="Pfam" id="PF12571">
    <property type="entry name" value="Phage_tail_fib"/>
    <property type="match status" value="1"/>
</dbReference>
<dbReference type="EMBL" id="CP059735">
    <property type="protein sequence ID" value="WDD98375.1"/>
    <property type="molecule type" value="Genomic_DNA"/>
</dbReference>
<evidence type="ECO:0000313" key="3">
    <source>
        <dbReference type="Proteomes" id="UP000032568"/>
    </source>
</evidence>
<dbReference type="RefSeq" id="WP_044836107.1">
    <property type="nucleotide sequence ID" value="NZ_CP059735.1"/>
</dbReference>
<protein>
    <submittedName>
        <fullName evidence="2">Phage tail protein</fullName>
    </submittedName>
</protein>
<evidence type="ECO:0000259" key="1">
    <source>
        <dbReference type="Pfam" id="PF12571"/>
    </source>
</evidence>
<feature type="domain" description="Phage tail fibre protein N-terminal" evidence="1">
    <location>
        <begin position="7"/>
        <end position="96"/>
    </location>
</feature>
<dbReference type="Proteomes" id="UP000032568">
    <property type="component" value="Chromosome"/>
</dbReference>